<dbReference type="AlphaFoldDB" id="A0A6B2M2P1"/>
<dbReference type="Gene3D" id="3.30.230.10">
    <property type="match status" value="1"/>
</dbReference>
<proteinExistence type="inferred from homology"/>
<dbReference type="Pfam" id="PF00380">
    <property type="entry name" value="Ribosomal_S9"/>
    <property type="match status" value="1"/>
</dbReference>
<evidence type="ECO:0000313" key="8">
    <source>
        <dbReference type="EMBL" id="NDV62592.1"/>
    </source>
</evidence>
<dbReference type="GO" id="GO:0015935">
    <property type="term" value="C:small ribosomal subunit"/>
    <property type="evidence" value="ECO:0007669"/>
    <property type="project" value="TreeGrafter"/>
</dbReference>
<dbReference type="InterPro" id="IPR000754">
    <property type="entry name" value="Ribosomal_uS9"/>
</dbReference>
<evidence type="ECO:0000256" key="2">
    <source>
        <dbReference type="ARBA" id="ARBA00022980"/>
    </source>
</evidence>
<dbReference type="HAMAP" id="MF_00532_B">
    <property type="entry name" value="Ribosomal_uS9_B"/>
    <property type="match status" value="1"/>
</dbReference>
<evidence type="ECO:0000256" key="6">
    <source>
        <dbReference type="RuleBase" id="RU003815"/>
    </source>
</evidence>
<sequence length="133" mass="14662">MSDAATVLRATGRRKRASARVRLIPNGSGSFTVNGKEMETYCYSESLARVAELPLVTVDKKGQFDVIALVQGGGPNGQAEAISHGLARALEKFDGELRQPLKKAGLLKRDPRRRERKKPGQPGARKRFQFSKR</sequence>
<dbReference type="InterPro" id="IPR020568">
    <property type="entry name" value="Ribosomal_Su5_D2-typ_SF"/>
</dbReference>
<organism evidence="8 9">
    <name type="scientific">Oceanipulchritudo coccoides</name>
    <dbReference type="NCBI Taxonomy" id="2706888"/>
    <lineage>
        <taxon>Bacteria</taxon>
        <taxon>Pseudomonadati</taxon>
        <taxon>Verrucomicrobiota</taxon>
        <taxon>Opitutia</taxon>
        <taxon>Puniceicoccales</taxon>
        <taxon>Oceanipulchritudinaceae</taxon>
        <taxon>Oceanipulchritudo</taxon>
    </lineage>
</organism>
<evidence type="ECO:0000256" key="7">
    <source>
        <dbReference type="SAM" id="MobiDB-lite"/>
    </source>
</evidence>
<keyword evidence="2 5" id="KW-0689">Ribosomal protein</keyword>
<dbReference type="GO" id="GO:0006412">
    <property type="term" value="P:translation"/>
    <property type="evidence" value="ECO:0007669"/>
    <property type="project" value="UniProtKB-UniRule"/>
</dbReference>
<dbReference type="FunFam" id="3.30.230.10:FF:000001">
    <property type="entry name" value="30S ribosomal protein S9"/>
    <property type="match status" value="1"/>
</dbReference>
<dbReference type="PROSITE" id="PS00360">
    <property type="entry name" value="RIBOSOMAL_S9"/>
    <property type="match status" value="1"/>
</dbReference>
<dbReference type="EMBL" id="JAAGNX010000002">
    <property type="protein sequence ID" value="NDV62592.1"/>
    <property type="molecule type" value="Genomic_DNA"/>
</dbReference>
<dbReference type="GO" id="GO:0005737">
    <property type="term" value="C:cytoplasm"/>
    <property type="evidence" value="ECO:0007669"/>
    <property type="project" value="UniProtKB-ARBA"/>
</dbReference>
<keyword evidence="9" id="KW-1185">Reference proteome</keyword>
<dbReference type="PANTHER" id="PTHR21569">
    <property type="entry name" value="RIBOSOMAL PROTEIN S9"/>
    <property type="match status" value="1"/>
</dbReference>
<feature type="region of interest" description="Disordered" evidence="7">
    <location>
        <begin position="101"/>
        <end position="133"/>
    </location>
</feature>
<accession>A0A6B2M2P1</accession>
<evidence type="ECO:0000256" key="4">
    <source>
        <dbReference type="ARBA" id="ARBA00035259"/>
    </source>
</evidence>
<dbReference type="RefSeq" id="WP_163964725.1">
    <property type="nucleotide sequence ID" value="NZ_JAAGNX010000002.1"/>
</dbReference>
<evidence type="ECO:0000256" key="5">
    <source>
        <dbReference type="HAMAP-Rule" id="MF_00532"/>
    </source>
</evidence>
<gene>
    <name evidence="5 8" type="primary">rpsI</name>
    <name evidence="8" type="ORF">G0Q06_09025</name>
</gene>
<dbReference type="Proteomes" id="UP000478417">
    <property type="component" value="Unassembled WGS sequence"/>
</dbReference>
<dbReference type="GO" id="GO:0003735">
    <property type="term" value="F:structural constituent of ribosome"/>
    <property type="evidence" value="ECO:0007669"/>
    <property type="project" value="InterPro"/>
</dbReference>
<evidence type="ECO:0000256" key="3">
    <source>
        <dbReference type="ARBA" id="ARBA00023274"/>
    </source>
</evidence>
<comment type="similarity">
    <text evidence="1 5 6">Belongs to the universal ribosomal protein uS9 family.</text>
</comment>
<keyword evidence="3 5" id="KW-0687">Ribonucleoprotein</keyword>
<protein>
    <recommendedName>
        <fullName evidence="4 5">Small ribosomal subunit protein uS9</fullName>
    </recommendedName>
</protein>
<name>A0A6B2M2P1_9BACT</name>
<dbReference type="NCBIfam" id="NF001099">
    <property type="entry name" value="PRK00132.1"/>
    <property type="match status" value="1"/>
</dbReference>
<evidence type="ECO:0000313" key="9">
    <source>
        <dbReference type="Proteomes" id="UP000478417"/>
    </source>
</evidence>
<dbReference type="PANTHER" id="PTHR21569:SF1">
    <property type="entry name" value="SMALL RIBOSOMAL SUBUNIT PROTEIN US9M"/>
    <property type="match status" value="1"/>
</dbReference>
<dbReference type="SUPFAM" id="SSF54211">
    <property type="entry name" value="Ribosomal protein S5 domain 2-like"/>
    <property type="match status" value="1"/>
</dbReference>
<dbReference type="InterPro" id="IPR023035">
    <property type="entry name" value="Ribosomal_uS9_bac/plastid"/>
</dbReference>
<feature type="compositionally biased region" description="Basic residues" evidence="7">
    <location>
        <begin position="114"/>
        <end position="133"/>
    </location>
</feature>
<dbReference type="GO" id="GO:0003723">
    <property type="term" value="F:RNA binding"/>
    <property type="evidence" value="ECO:0007669"/>
    <property type="project" value="TreeGrafter"/>
</dbReference>
<dbReference type="InterPro" id="IPR020574">
    <property type="entry name" value="Ribosomal_uS9_CS"/>
</dbReference>
<reference evidence="8 9" key="1">
    <citation type="submission" date="2020-02" db="EMBL/GenBank/DDBJ databases">
        <title>Albibacoteraceae fam. nov., the first described family within the subdivision 4 Verrucomicrobia.</title>
        <authorList>
            <person name="Xi F."/>
        </authorList>
    </citation>
    <scope>NUCLEOTIDE SEQUENCE [LARGE SCALE GENOMIC DNA]</scope>
    <source>
        <strain evidence="8 9">CK1056</strain>
    </source>
</reference>
<evidence type="ECO:0000256" key="1">
    <source>
        <dbReference type="ARBA" id="ARBA00005251"/>
    </source>
</evidence>
<dbReference type="InterPro" id="IPR014721">
    <property type="entry name" value="Ribsml_uS5_D2-typ_fold_subgr"/>
</dbReference>
<comment type="caution">
    <text evidence="8">The sequence shown here is derived from an EMBL/GenBank/DDBJ whole genome shotgun (WGS) entry which is preliminary data.</text>
</comment>